<keyword evidence="3" id="KW-0805">Transcription regulation</keyword>
<evidence type="ECO:0000256" key="7">
    <source>
        <dbReference type="SAM" id="MobiDB-lite"/>
    </source>
</evidence>
<protein>
    <submittedName>
        <fullName evidence="10">Myb-related protein Hv1</fullName>
    </submittedName>
</protein>
<dbReference type="InterPro" id="IPR001005">
    <property type="entry name" value="SANT/Myb"/>
</dbReference>
<dbReference type="PROSITE" id="PS50090">
    <property type="entry name" value="MYB_LIKE"/>
    <property type="match status" value="1"/>
</dbReference>
<dbReference type="FunFam" id="1.10.10.60:FF:000394">
    <property type="entry name" value="MYB transcription factor"/>
    <property type="match status" value="1"/>
</dbReference>
<evidence type="ECO:0000313" key="11">
    <source>
        <dbReference type="Proteomes" id="UP001140949"/>
    </source>
</evidence>
<dbReference type="InterPro" id="IPR009057">
    <property type="entry name" value="Homeodomain-like_sf"/>
</dbReference>
<name>A0AAX6HWT9_IRIPA</name>
<dbReference type="AlphaFoldDB" id="A0AAX6HWT9"/>
<feature type="domain" description="Myb-like" evidence="8">
    <location>
        <begin position="67"/>
        <end position="117"/>
    </location>
</feature>
<dbReference type="SUPFAM" id="SSF46689">
    <property type="entry name" value="Homeodomain-like"/>
    <property type="match status" value="1"/>
</dbReference>
<evidence type="ECO:0000313" key="10">
    <source>
        <dbReference type="EMBL" id="KAJ6845516.1"/>
    </source>
</evidence>
<dbReference type="PROSITE" id="PS51294">
    <property type="entry name" value="HTH_MYB"/>
    <property type="match status" value="1"/>
</dbReference>
<keyword evidence="11" id="KW-1185">Reference proteome</keyword>
<evidence type="ECO:0000256" key="3">
    <source>
        <dbReference type="ARBA" id="ARBA00023015"/>
    </source>
</evidence>
<dbReference type="InterPro" id="IPR015495">
    <property type="entry name" value="Myb_TF_plants"/>
</dbReference>
<comment type="subcellular location">
    <subcellularLocation>
        <location evidence="1">Nucleus</location>
    </subcellularLocation>
</comment>
<evidence type="ECO:0000256" key="2">
    <source>
        <dbReference type="ARBA" id="ARBA00022737"/>
    </source>
</evidence>
<reference evidence="10" key="1">
    <citation type="journal article" date="2023" name="GigaByte">
        <title>Genome assembly of the bearded iris, Iris pallida Lam.</title>
        <authorList>
            <person name="Bruccoleri R.E."/>
            <person name="Oakeley E.J."/>
            <person name="Faust A.M.E."/>
            <person name="Altorfer M."/>
            <person name="Dessus-Babus S."/>
            <person name="Burckhardt D."/>
            <person name="Oertli M."/>
            <person name="Naumann U."/>
            <person name="Petersen F."/>
            <person name="Wong J."/>
        </authorList>
    </citation>
    <scope>NUCLEOTIDE SEQUENCE</scope>
    <source>
        <strain evidence="10">GSM-AAB239-AS_SAM_17_03QT</strain>
    </source>
</reference>
<accession>A0AAX6HWT9</accession>
<feature type="domain" description="HTH myb-type" evidence="9">
    <location>
        <begin position="67"/>
        <end position="121"/>
    </location>
</feature>
<sequence length="207" mass="23383">MRSPCRDNKGARSTKLQEDQKPTDDNDDDDIRSGANEEGCWTSLPRAAGLLRCTKNCSLRCINHPHRPGVERGNFSDDEEDLIIRLHSLLGNRWALIAGRLPGRTDDEVKKHWTSHLRRKLASMGIDPNNHRLSHSHLPLCRRPPRPLEHREFESGGSNRADVVDEDRVLSDAGSSQEEEEEDQQTCSVLPDLNLELTIALPSNCLR</sequence>
<evidence type="ECO:0000259" key="8">
    <source>
        <dbReference type="PROSITE" id="PS50090"/>
    </source>
</evidence>
<keyword evidence="6" id="KW-0539">Nucleus</keyword>
<evidence type="ECO:0000256" key="6">
    <source>
        <dbReference type="ARBA" id="ARBA00023242"/>
    </source>
</evidence>
<keyword evidence="5" id="KW-0804">Transcription</keyword>
<dbReference type="CDD" id="cd00167">
    <property type="entry name" value="SANT"/>
    <property type="match status" value="1"/>
</dbReference>
<dbReference type="Gene3D" id="1.10.10.60">
    <property type="entry name" value="Homeodomain-like"/>
    <property type="match status" value="1"/>
</dbReference>
<dbReference type="GO" id="GO:0000976">
    <property type="term" value="F:transcription cis-regulatory region binding"/>
    <property type="evidence" value="ECO:0007669"/>
    <property type="project" value="UniProtKB-ARBA"/>
</dbReference>
<feature type="region of interest" description="Disordered" evidence="7">
    <location>
        <begin position="1"/>
        <end position="36"/>
    </location>
</feature>
<dbReference type="PANTHER" id="PTHR47994:SF5">
    <property type="entry name" value="F14D16.11-RELATED"/>
    <property type="match status" value="1"/>
</dbReference>
<evidence type="ECO:0000256" key="5">
    <source>
        <dbReference type="ARBA" id="ARBA00023163"/>
    </source>
</evidence>
<feature type="region of interest" description="Disordered" evidence="7">
    <location>
        <begin position="135"/>
        <end position="187"/>
    </location>
</feature>
<evidence type="ECO:0000259" key="9">
    <source>
        <dbReference type="PROSITE" id="PS51294"/>
    </source>
</evidence>
<dbReference type="InterPro" id="IPR017930">
    <property type="entry name" value="Myb_dom"/>
</dbReference>
<evidence type="ECO:0000256" key="4">
    <source>
        <dbReference type="ARBA" id="ARBA00023125"/>
    </source>
</evidence>
<feature type="compositionally biased region" description="Basic and acidic residues" evidence="7">
    <location>
        <begin position="1"/>
        <end position="24"/>
    </location>
</feature>
<dbReference type="GO" id="GO:0005634">
    <property type="term" value="C:nucleus"/>
    <property type="evidence" value="ECO:0007669"/>
    <property type="project" value="UniProtKB-SubCell"/>
</dbReference>
<keyword evidence="4" id="KW-0238">DNA-binding</keyword>
<dbReference type="Pfam" id="PF00249">
    <property type="entry name" value="Myb_DNA-binding"/>
    <property type="match status" value="1"/>
</dbReference>
<organism evidence="10 11">
    <name type="scientific">Iris pallida</name>
    <name type="common">Sweet iris</name>
    <dbReference type="NCBI Taxonomy" id="29817"/>
    <lineage>
        <taxon>Eukaryota</taxon>
        <taxon>Viridiplantae</taxon>
        <taxon>Streptophyta</taxon>
        <taxon>Embryophyta</taxon>
        <taxon>Tracheophyta</taxon>
        <taxon>Spermatophyta</taxon>
        <taxon>Magnoliopsida</taxon>
        <taxon>Liliopsida</taxon>
        <taxon>Asparagales</taxon>
        <taxon>Iridaceae</taxon>
        <taxon>Iridoideae</taxon>
        <taxon>Irideae</taxon>
        <taxon>Iris</taxon>
    </lineage>
</organism>
<dbReference type="PANTHER" id="PTHR47994">
    <property type="entry name" value="F14D16.11-RELATED"/>
    <property type="match status" value="1"/>
</dbReference>
<gene>
    <name evidence="10" type="ORF">M6B38_287335</name>
</gene>
<dbReference type="EMBL" id="JANAVB010006199">
    <property type="protein sequence ID" value="KAJ6845516.1"/>
    <property type="molecule type" value="Genomic_DNA"/>
</dbReference>
<keyword evidence="2" id="KW-0677">Repeat</keyword>
<evidence type="ECO:0000256" key="1">
    <source>
        <dbReference type="ARBA" id="ARBA00004123"/>
    </source>
</evidence>
<comment type="caution">
    <text evidence="10">The sequence shown here is derived from an EMBL/GenBank/DDBJ whole genome shotgun (WGS) entry which is preliminary data.</text>
</comment>
<dbReference type="SMART" id="SM00717">
    <property type="entry name" value="SANT"/>
    <property type="match status" value="1"/>
</dbReference>
<dbReference type="Proteomes" id="UP001140949">
    <property type="component" value="Unassembled WGS sequence"/>
</dbReference>
<proteinExistence type="predicted"/>
<reference evidence="10" key="2">
    <citation type="submission" date="2023-04" db="EMBL/GenBank/DDBJ databases">
        <authorList>
            <person name="Bruccoleri R.E."/>
            <person name="Oakeley E.J."/>
            <person name="Faust A.-M."/>
            <person name="Dessus-Babus S."/>
            <person name="Altorfer M."/>
            <person name="Burckhardt D."/>
            <person name="Oertli M."/>
            <person name="Naumann U."/>
            <person name="Petersen F."/>
            <person name="Wong J."/>
        </authorList>
    </citation>
    <scope>NUCLEOTIDE SEQUENCE</scope>
    <source>
        <strain evidence="10">GSM-AAB239-AS_SAM_17_03QT</strain>
        <tissue evidence="10">Leaf</tissue>
    </source>
</reference>